<sequence length="656" mass="71633">MATVASAPGLPPPSQHDTGTLSTLPDPRSPGASPSLSRRNSTTPHHPDLSNEVATLSNKLISAINHQTSLDDTLGATRHELEAARARINQLEAAAQEHADMVARGIWVSKADVDHETMELKSKLADAKKQRSVAEKDKKDIELELETLTTALFEEANQMVAAARKEREAAERRSEALRAQLNDTELLLASHQEQLTELKTVMQQMSSDRDDHESNANVSTAPSTPAMPHYDHFSKIFEAFNVAPITPGHDDIPPAPPTSFTYLLHPVLRTDLQSYDDFHALLQIPRNSTPPSRATSGTYSGLNALGIGHLTNREPTYPSGHLPSSGSASSLSTPGTYPSAPATPNSQSPNSSVSSRDPPTSTVPLKETRFYKRALVEDIEPTLRLDTAPGLSWRVRRSVIHSMCEGDLVVEPMPAAAKRLNHPCSLCAEHRKDEAHGRTHRFRTSESETAQRYPLCTYCLNRVRACCDFLGFLRMLRDGHWRTDGVEGEKLAWEESVRLRERMFWARVGGGVVPAFLHAPKSPRSSVDAKPDTGPDRSKLSTDDAARDPLASSEDPFRSDEPRLSIGNPGVSRAEDARDVGDDWETARNAPIFDDVTPGQPRADDGPSEQLRASLRDSLEGGAAEDPHRAGGQRSATPPLAGEQRLSITIPGAFEF</sequence>
<dbReference type="Pfam" id="PF06428">
    <property type="entry name" value="Sec2p"/>
    <property type="match status" value="1"/>
</dbReference>
<dbReference type="Proteomes" id="UP000192927">
    <property type="component" value="Unassembled WGS sequence"/>
</dbReference>
<accession>A0A1W5CVG4</accession>
<dbReference type="PANTHER" id="PTHR14430">
    <property type="entry name" value="RABIN3-RELATED"/>
    <property type="match status" value="1"/>
</dbReference>
<name>A0A1W5CVG4_9LECA</name>
<dbReference type="GO" id="GO:0005085">
    <property type="term" value="F:guanyl-nucleotide exchange factor activity"/>
    <property type="evidence" value="ECO:0007669"/>
    <property type="project" value="InterPro"/>
</dbReference>
<dbReference type="SUPFAM" id="SSF144284">
    <property type="entry name" value="Sec2 N-terminal region"/>
    <property type="match status" value="1"/>
</dbReference>
<dbReference type="GO" id="GO:0070319">
    <property type="term" value="C:Golgi to plasma membrane transport vesicle"/>
    <property type="evidence" value="ECO:0007669"/>
    <property type="project" value="TreeGrafter"/>
</dbReference>
<proteinExistence type="predicted"/>
<dbReference type="Pfam" id="PF25555">
    <property type="entry name" value="RAB3A-like_C"/>
    <property type="match status" value="1"/>
</dbReference>
<feature type="compositionally biased region" description="Low complexity" evidence="2">
    <location>
        <begin position="318"/>
        <end position="336"/>
    </location>
</feature>
<dbReference type="InterPro" id="IPR009449">
    <property type="entry name" value="Sec2_N"/>
</dbReference>
<evidence type="ECO:0000256" key="1">
    <source>
        <dbReference type="ARBA" id="ARBA00023054"/>
    </source>
</evidence>
<feature type="compositionally biased region" description="Basic and acidic residues" evidence="2">
    <location>
        <begin position="614"/>
        <end position="629"/>
    </location>
</feature>
<reference evidence="5" key="1">
    <citation type="submission" date="2017-03" db="EMBL/GenBank/DDBJ databases">
        <authorList>
            <person name="Sharma R."/>
            <person name="Thines M."/>
        </authorList>
    </citation>
    <scope>NUCLEOTIDE SEQUENCE [LARGE SCALE GENOMIC DNA]</scope>
</reference>
<feature type="compositionally biased region" description="Polar residues" evidence="2">
    <location>
        <begin position="32"/>
        <end position="44"/>
    </location>
</feature>
<dbReference type="GO" id="GO:0051286">
    <property type="term" value="C:cell tip"/>
    <property type="evidence" value="ECO:0007669"/>
    <property type="project" value="TreeGrafter"/>
</dbReference>
<feature type="region of interest" description="Disordered" evidence="2">
    <location>
        <begin position="203"/>
        <end position="227"/>
    </location>
</feature>
<dbReference type="AlphaFoldDB" id="A0A1W5CVG4"/>
<feature type="compositionally biased region" description="Low complexity" evidence="2">
    <location>
        <begin position="344"/>
        <end position="359"/>
    </location>
</feature>
<feature type="domain" description="GDP/GTP exchange factor Sec2 N-terminal" evidence="3">
    <location>
        <begin position="67"/>
        <end position="206"/>
    </location>
</feature>
<dbReference type="GO" id="GO:0006887">
    <property type="term" value="P:exocytosis"/>
    <property type="evidence" value="ECO:0007669"/>
    <property type="project" value="TreeGrafter"/>
</dbReference>
<evidence type="ECO:0000259" key="3">
    <source>
        <dbReference type="Pfam" id="PF06428"/>
    </source>
</evidence>
<feature type="region of interest" description="Disordered" evidence="2">
    <location>
        <begin position="516"/>
        <end position="656"/>
    </location>
</feature>
<protein>
    <submittedName>
        <fullName evidence="4">GDPGTP exchange factor Sec2p</fullName>
    </submittedName>
</protein>
<feature type="region of interest" description="Disordered" evidence="2">
    <location>
        <begin position="1"/>
        <end position="50"/>
    </location>
</feature>
<evidence type="ECO:0000313" key="4">
    <source>
        <dbReference type="EMBL" id="SLM34715.1"/>
    </source>
</evidence>
<dbReference type="Gene3D" id="6.10.140.910">
    <property type="match status" value="1"/>
</dbReference>
<organism evidence="4 5">
    <name type="scientific">Lasallia pustulata</name>
    <dbReference type="NCBI Taxonomy" id="136370"/>
    <lineage>
        <taxon>Eukaryota</taxon>
        <taxon>Fungi</taxon>
        <taxon>Dikarya</taxon>
        <taxon>Ascomycota</taxon>
        <taxon>Pezizomycotina</taxon>
        <taxon>Lecanoromycetes</taxon>
        <taxon>OSLEUM clade</taxon>
        <taxon>Umbilicariomycetidae</taxon>
        <taxon>Umbilicariales</taxon>
        <taxon>Umbilicariaceae</taxon>
        <taxon>Lasallia</taxon>
    </lineage>
</organism>
<dbReference type="PANTHER" id="PTHR14430:SF0">
    <property type="entry name" value="SEC2P DOMAIN-CONTAINING PROTEIN"/>
    <property type="match status" value="1"/>
</dbReference>
<evidence type="ECO:0000313" key="5">
    <source>
        <dbReference type="Proteomes" id="UP000192927"/>
    </source>
</evidence>
<feature type="region of interest" description="Disordered" evidence="2">
    <location>
        <begin position="310"/>
        <end position="366"/>
    </location>
</feature>
<dbReference type="CDD" id="cd21044">
    <property type="entry name" value="Rab11BD_RAB3IP_like"/>
    <property type="match status" value="1"/>
</dbReference>
<feature type="compositionally biased region" description="Basic and acidic residues" evidence="2">
    <location>
        <begin position="527"/>
        <end position="547"/>
    </location>
</feature>
<dbReference type="InterPro" id="IPR040351">
    <property type="entry name" value="RAB3IL/RAB3IP/Sec2"/>
</dbReference>
<keyword evidence="5" id="KW-1185">Reference proteome</keyword>
<evidence type="ECO:0000256" key="2">
    <source>
        <dbReference type="SAM" id="MobiDB-lite"/>
    </source>
</evidence>
<dbReference type="EMBL" id="FWEW01000392">
    <property type="protein sequence ID" value="SLM34715.1"/>
    <property type="molecule type" value="Genomic_DNA"/>
</dbReference>
<keyword evidence="1" id="KW-0175">Coiled coil</keyword>